<keyword evidence="2" id="KW-1185">Reference proteome</keyword>
<feature type="non-terminal residue" evidence="1">
    <location>
        <position position="40"/>
    </location>
</feature>
<dbReference type="EMBL" id="CAJVPZ010084519">
    <property type="protein sequence ID" value="CAG8810760.1"/>
    <property type="molecule type" value="Genomic_DNA"/>
</dbReference>
<accession>A0A9N9K4T1</accession>
<dbReference type="Proteomes" id="UP000789396">
    <property type="component" value="Unassembled WGS sequence"/>
</dbReference>
<evidence type="ECO:0000313" key="2">
    <source>
        <dbReference type="Proteomes" id="UP000789396"/>
    </source>
</evidence>
<comment type="caution">
    <text evidence="1">The sequence shown here is derived from an EMBL/GenBank/DDBJ whole genome shotgun (WGS) entry which is preliminary data.</text>
</comment>
<evidence type="ECO:0000313" key="1">
    <source>
        <dbReference type="EMBL" id="CAG8810760.1"/>
    </source>
</evidence>
<proteinExistence type="predicted"/>
<sequence length="40" mass="4935">RLEDAEEKLHQERERKVYIKCRGREELKEVAEDMFVDVKE</sequence>
<organism evidence="1 2">
    <name type="scientific">Racocetra fulgida</name>
    <dbReference type="NCBI Taxonomy" id="60492"/>
    <lineage>
        <taxon>Eukaryota</taxon>
        <taxon>Fungi</taxon>
        <taxon>Fungi incertae sedis</taxon>
        <taxon>Mucoromycota</taxon>
        <taxon>Glomeromycotina</taxon>
        <taxon>Glomeromycetes</taxon>
        <taxon>Diversisporales</taxon>
        <taxon>Gigasporaceae</taxon>
        <taxon>Racocetra</taxon>
    </lineage>
</organism>
<protein>
    <submittedName>
        <fullName evidence="1">15005_t:CDS:1</fullName>
    </submittedName>
</protein>
<gene>
    <name evidence="1" type="ORF">RFULGI_LOCUS18727</name>
</gene>
<name>A0A9N9K4T1_9GLOM</name>
<reference evidence="1" key="1">
    <citation type="submission" date="2021-06" db="EMBL/GenBank/DDBJ databases">
        <authorList>
            <person name="Kallberg Y."/>
            <person name="Tangrot J."/>
            <person name="Rosling A."/>
        </authorList>
    </citation>
    <scope>NUCLEOTIDE SEQUENCE</scope>
    <source>
        <strain evidence="1">IN212</strain>
    </source>
</reference>
<dbReference type="AlphaFoldDB" id="A0A9N9K4T1"/>
<dbReference type="OrthoDB" id="10448732at2759"/>
<feature type="non-terminal residue" evidence="1">
    <location>
        <position position="1"/>
    </location>
</feature>